<reference evidence="2 3" key="1">
    <citation type="submission" date="2014-11" db="EMBL/GenBank/DDBJ databases">
        <authorList>
            <person name="Zhu J."/>
            <person name="Qi W."/>
            <person name="Song R."/>
        </authorList>
    </citation>
    <scope>NUCLEOTIDE SEQUENCE [LARGE SCALE GENOMIC DNA]</scope>
</reference>
<accession>A0A0G4EG66</accession>
<keyword evidence="3" id="KW-1185">Reference proteome</keyword>
<dbReference type="InParanoid" id="A0A0G4EG66"/>
<protein>
    <submittedName>
        <fullName evidence="2">Uncharacterized protein</fullName>
    </submittedName>
</protein>
<evidence type="ECO:0000313" key="2">
    <source>
        <dbReference type="EMBL" id="CEL94465.1"/>
    </source>
</evidence>
<name>A0A0G4EG66_VITBC</name>
<dbReference type="VEuPathDB" id="CryptoDB:Vbra_2080"/>
<feature type="region of interest" description="Disordered" evidence="1">
    <location>
        <begin position="25"/>
        <end position="102"/>
    </location>
</feature>
<evidence type="ECO:0000256" key="1">
    <source>
        <dbReference type="SAM" id="MobiDB-lite"/>
    </source>
</evidence>
<proteinExistence type="predicted"/>
<gene>
    <name evidence="2" type="ORF">Vbra_2080</name>
</gene>
<organism evidence="2 3">
    <name type="scientific">Vitrella brassicaformis (strain CCMP3155)</name>
    <dbReference type="NCBI Taxonomy" id="1169540"/>
    <lineage>
        <taxon>Eukaryota</taxon>
        <taxon>Sar</taxon>
        <taxon>Alveolata</taxon>
        <taxon>Colpodellida</taxon>
        <taxon>Vitrellaceae</taxon>
        <taxon>Vitrella</taxon>
    </lineage>
</organism>
<dbReference type="AlphaFoldDB" id="A0A0G4EG66"/>
<dbReference type="EMBL" id="CDMY01000219">
    <property type="protein sequence ID" value="CEL94465.1"/>
    <property type="molecule type" value="Genomic_DNA"/>
</dbReference>
<dbReference type="Proteomes" id="UP000041254">
    <property type="component" value="Unassembled WGS sequence"/>
</dbReference>
<evidence type="ECO:0000313" key="3">
    <source>
        <dbReference type="Proteomes" id="UP000041254"/>
    </source>
</evidence>
<sequence>MGSVCARGSSTATVTVVAPEHPLTSLRAGPLRHNYRKVTKMKPKEIDTGPRSRRNLKPSFKSRASKDSNRGSGAGQRAIKADTEYDEPSGSAADDCGPSQTD</sequence>